<accession>W2V260</accession>
<name>W2V260_9RICK</name>
<evidence type="ECO:0000313" key="1">
    <source>
        <dbReference type="EMBL" id="ETO91548.1"/>
    </source>
</evidence>
<evidence type="ECO:0000313" key="2">
    <source>
        <dbReference type="Proteomes" id="UP000018951"/>
    </source>
</evidence>
<comment type="caution">
    <text evidence="1">The sequence shown here is derived from an EMBL/GenBank/DDBJ whole genome shotgun (WGS) entry which is preliminary data.</text>
</comment>
<gene>
    <name evidence="1" type="ORF">P857_201</name>
</gene>
<reference evidence="1 2" key="1">
    <citation type="journal article" date="2013" name="PLoS ONE">
        <title>Bacterial endosymbiosis in a chordate host: long-term co-evolution and conservation of secondary metabolism.</title>
        <authorList>
            <person name="Kwan J.C."/>
            <person name="Schmidt E.W."/>
        </authorList>
    </citation>
    <scope>NUCLEOTIDE SEQUENCE [LARGE SCALE GENOMIC DNA]</scope>
    <source>
        <strain evidence="2">L6</strain>
    </source>
</reference>
<keyword evidence="2" id="KW-1185">Reference proteome</keyword>
<dbReference type="AlphaFoldDB" id="W2V260"/>
<sequence>MMGLYSISILCLLDDNFSLRRCFILSFPHSPLAISYFLISTDSYVYICQKRR</sequence>
<protein>
    <submittedName>
        <fullName evidence="1">Uncharacterized protein</fullName>
    </submittedName>
</protein>
<proteinExistence type="predicted"/>
<dbReference type="Proteomes" id="UP000018951">
    <property type="component" value="Unassembled WGS sequence"/>
</dbReference>
<dbReference type="EMBL" id="AXCJ01000003">
    <property type="protein sequence ID" value="ETO91548.1"/>
    <property type="molecule type" value="Genomic_DNA"/>
</dbReference>
<organism evidence="1 2">
    <name type="scientific">Candidatus Xenolissoclinum pacificiensis L6</name>
    <dbReference type="NCBI Taxonomy" id="1401685"/>
    <lineage>
        <taxon>Bacteria</taxon>
        <taxon>Pseudomonadati</taxon>
        <taxon>Pseudomonadota</taxon>
        <taxon>Alphaproteobacteria</taxon>
        <taxon>Rickettsiales</taxon>
        <taxon>Anaplasmataceae</taxon>
        <taxon>Candidatus Xenolissoclinum</taxon>
    </lineage>
</organism>
<dbReference type="STRING" id="1401685.P857_201"/>